<keyword evidence="1" id="KW-0732">Signal</keyword>
<dbReference type="AlphaFoldDB" id="A0A2W1BYJ2"/>
<name>A0A2W1BYJ2_HELAM</name>
<protein>
    <submittedName>
        <fullName evidence="2">Uncharacterized protein</fullName>
    </submittedName>
</protein>
<evidence type="ECO:0000256" key="1">
    <source>
        <dbReference type="SAM" id="SignalP"/>
    </source>
</evidence>
<dbReference type="Proteomes" id="UP000249218">
    <property type="component" value="Unassembled WGS sequence"/>
</dbReference>
<evidence type="ECO:0000313" key="3">
    <source>
        <dbReference type="Proteomes" id="UP000249218"/>
    </source>
</evidence>
<keyword evidence="3" id="KW-1185">Reference proteome</keyword>
<feature type="chain" id="PRO_5016065718" evidence="1">
    <location>
        <begin position="20"/>
        <end position="80"/>
    </location>
</feature>
<evidence type="ECO:0000313" key="2">
    <source>
        <dbReference type="EMBL" id="PZC77890.1"/>
    </source>
</evidence>
<dbReference type="EMBL" id="KZ149917">
    <property type="protein sequence ID" value="PZC77890.1"/>
    <property type="molecule type" value="Genomic_DNA"/>
</dbReference>
<gene>
    <name evidence="2" type="primary">HaOG202771</name>
    <name evidence="2" type="ORF">B5X24_HaOG202771</name>
</gene>
<proteinExistence type="predicted"/>
<reference evidence="2 3" key="1">
    <citation type="journal article" date="2017" name="BMC Biol.">
        <title>Genomic innovations, transcriptional plasticity and gene loss underlying the evolution and divergence of two highly polyphagous and invasive Helicoverpa pest species.</title>
        <authorList>
            <person name="Pearce S.L."/>
            <person name="Clarke D.F."/>
            <person name="East P.D."/>
            <person name="Elfekih S."/>
            <person name="Gordon K.H."/>
            <person name="Jermiin L.S."/>
            <person name="McGaughran A."/>
            <person name="Oakeshott J.G."/>
            <person name="Papanikolaou A."/>
            <person name="Perera O.P."/>
            <person name="Rane R.V."/>
            <person name="Richards S."/>
            <person name="Tay W.T."/>
            <person name="Walsh T.K."/>
            <person name="Anderson A."/>
            <person name="Anderson C.J."/>
            <person name="Asgari S."/>
            <person name="Board P.G."/>
            <person name="Bretschneider A."/>
            <person name="Campbell P.M."/>
            <person name="Chertemps T."/>
            <person name="Christeller J.T."/>
            <person name="Coppin C.W."/>
            <person name="Downes S.J."/>
            <person name="Duan G."/>
            <person name="Farnsworth C.A."/>
            <person name="Good R.T."/>
            <person name="Han L.B."/>
            <person name="Han Y.C."/>
            <person name="Hatje K."/>
            <person name="Horne I."/>
            <person name="Huang Y.P."/>
            <person name="Hughes D.S."/>
            <person name="Jacquin-Joly E."/>
            <person name="James W."/>
            <person name="Jhangiani S."/>
            <person name="Kollmar M."/>
            <person name="Kuwar S.S."/>
            <person name="Li S."/>
            <person name="Liu N.Y."/>
            <person name="Maibeche M.T."/>
            <person name="Miller J.R."/>
            <person name="Montagne N."/>
            <person name="Perry T."/>
            <person name="Qu J."/>
            <person name="Song S.V."/>
            <person name="Sutton G.G."/>
            <person name="Vogel H."/>
            <person name="Walenz B.P."/>
            <person name="Xu W."/>
            <person name="Zhang H.J."/>
            <person name="Zou Z."/>
            <person name="Batterham P."/>
            <person name="Edwards O.R."/>
            <person name="Feyereisen R."/>
            <person name="Gibbs R.A."/>
            <person name="Heckel D.G."/>
            <person name="McGrath A."/>
            <person name="Robin C."/>
            <person name="Scherer S.E."/>
            <person name="Worley K.C."/>
            <person name="Wu Y.D."/>
        </authorList>
    </citation>
    <scope>NUCLEOTIDE SEQUENCE [LARGE SCALE GENOMIC DNA]</scope>
    <source>
        <strain evidence="2">Harm_GR_Male_#8</strain>
        <tissue evidence="2">Whole organism</tissue>
    </source>
</reference>
<accession>A0A2W1BYJ2</accession>
<organism evidence="2 3">
    <name type="scientific">Helicoverpa armigera</name>
    <name type="common">Cotton bollworm</name>
    <name type="synonym">Heliothis armigera</name>
    <dbReference type="NCBI Taxonomy" id="29058"/>
    <lineage>
        <taxon>Eukaryota</taxon>
        <taxon>Metazoa</taxon>
        <taxon>Ecdysozoa</taxon>
        <taxon>Arthropoda</taxon>
        <taxon>Hexapoda</taxon>
        <taxon>Insecta</taxon>
        <taxon>Pterygota</taxon>
        <taxon>Neoptera</taxon>
        <taxon>Endopterygota</taxon>
        <taxon>Lepidoptera</taxon>
        <taxon>Glossata</taxon>
        <taxon>Ditrysia</taxon>
        <taxon>Noctuoidea</taxon>
        <taxon>Noctuidae</taxon>
        <taxon>Heliothinae</taxon>
        <taxon>Helicoverpa</taxon>
    </lineage>
</organism>
<feature type="signal peptide" evidence="1">
    <location>
        <begin position="1"/>
        <end position="19"/>
    </location>
</feature>
<sequence length="80" mass="8860">MDLRLTILLCFFMLAIATAFPIETGGGRAKRDLVEYAKQAWTAVMNTMNEVGENIVQIFKPTEPGTLKPVVSELPKYGDV</sequence>